<dbReference type="InterPro" id="IPR036834">
    <property type="entry name" value="Bcl-2-like_sf"/>
</dbReference>
<dbReference type="AlphaFoldDB" id="A0AAD9Q4J7"/>
<dbReference type="InterPro" id="IPR046371">
    <property type="entry name" value="Bcl-2_BH1-3"/>
</dbReference>
<comment type="similarity">
    <text evidence="2">Belongs to the Bcl-2 family.</text>
</comment>
<dbReference type="InterPro" id="IPR026298">
    <property type="entry name" value="Bcl-2_fam"/>
</dbReference>
<dbReference type="PROSITE" id="PS50062">
    <property type="entry name" value="BCL2_FAMILY"/>
    <property type="match status" value="1"/>
</dbReference>
<dbReference type="PRINTS" id="PR01862">
    <property type="entry name" value="BCL2FAMILY"/>
</dbReference>
<evidence type="ECO:0000259" key="7">
    <source>
        <dbReference type="SMART" id="SM00337"/>
    </source>
</evidence>
<evidence type="ECO:0000256" key="1">
    <source>
        <dbReference type="ARBA" id="ARBA00004308"/>
    </source>
</evidence>
<keyword evidence="5" id="KW-1133">Transmembrane helix</keyword>
<feature type="domain" description="Bcl-2 Bcl-2 homology region 1-3" evidence="7">
    <location>
        <begin position="51"/>
        <end position="148"/>
    </location>
</feature>
<dbReference type="GO" id="GO:0005741">
    <property type="term" value="C:mitochondrial outer membrane"/>
    <property type="evidence" value="ECO:0007669"/>
    <property type="project" value="TreeGrafter"/>
</dbReference>
<dbReference type="SMART" id="SM00337">
    <property type="entry name" value="BCL"/>
    <property type="match status" value="1"/>
</dbReference>
<evidence type="ECO:0000313" key="8">
    <source>
        <dbReference type="EMBL" id="KAK2554546.1"/>
    </source>
</evidence>
<evidence type="ECO:0000256" key="6">
    <source>
        <dbReference type="ARBA" id="ARBA00023136"/>
    </source>
</evidence>
<dbReference type="SUPFAM" id="SSF56854">
    <property type="entry name" value="Bcl-2 inhibitors of programmed cell death"/>
    <property type="match status" value="1"/>
</dbReference>
<dbReference type="GO" id="GO:0042981">
    <property type="term" value="P:regulation of apoptotic process"/>
    <property type="evidence" value="ECO:0007669"/>
    <property type="project" value="InterPro"/>
</dbReference>
<gene>
    <name evidence="8" type="ORF">P5673_024005</name>
</gene>
<evidence type="ECO:0000256" key="3">
    <source>
        <dbReference type="ARBA" id="ARBA00022692"/>
    </source>
</evidence>
<evidence type="ECO:0000256" key="2">
    <source>
        <dbReference type="ARBA" id="ARBA00009458"/>
    </source>
</evidence>
<keyword evidence="3" id="KW-0812">Transmembrane</keyword>
<keyword evidence="9" id="KW-1185">Reference proteome</keyword>
<evidence type="ECO:0000313" key="9">
    <source>
        <dbReference type="Proteomes" id="UP001249851"/>
    </source>
</evidence>
<dbReference type="GO" id="GO:0001836">
    <property type="term" value="P:release of cytochrome c from mitochondria"/>
    <property type="evidence" value="ECO:0007669"/>
    <property type="project" value="TreeGrafter"/>
</dbReference>
<dbReference type="PANTHER" id="PTHR11256:SF47">
    <property type="entry name" value="BCL-2-LIKE PROTEIN 10"/>
    <property type="match status" value="1"/>
</dbReference>
<reference evidence="8" key="2">
    <citation type="journal article" date="2023" name="Science">
        <title>Genomic signatures of disease resistance in endangered staghorn corals.</title>
        <authorList>
            <person name="Vollmer S.V."/>
            <person name="Selwyn J.D."/>
            <person name="Despard B.A."/>
            <person name="Roesel C.L."/>
        </authorList>
    </citation>
    <scope>NUCLEOTIDE SEQUENCE</scope>
    <source>
        <strain evidence="8">K2</strain>
    </source>
</reference>
<organism evidence="8 9">
    <name type="scientific">Acropora cervicornis</name>
    <name type="common">Staghorn coral</name>
    <dbReference type="NCBI Taxonomy" id="6130"/>
    <lineage>
        <taxon>Eukaryota</taxon>
        <taxon>Metazoa</taxon>
        <taxon>Cnidaria</taxon>
        <taxon>Anthozoa</taxon>
        <taxon>Hexacorallia</taxon>
        <taxon>Scleractinia</taxon>
        <taxon>Astrocoeniina</taxon>
        <taxon>Acroporidae</taxon>
        <taxon>Acropora</taxon>
    </lineage>
</organism>
<dbReference type="CDD" id="cd06845">
    <property type="entry name" value="Bcl-2_like"/>
    <property type="match status" value="1"/>
</dbReference>
<dbReference type="GO" id="GO:0051400">
    <property type="term" value="F:BH domain binding"/>
    <property type="evidence" value="ECO:0007669"/>
    <property type="project" value="TreeGrafter"/>
</dbReference>
<name>A0AAD9Q4J7_ACRCE</name>
<protein>
    <submittedName>
        <fullName evidence="8">Bcl-2-like protein 2</fullName>
    </submittedName>
</protein>
<dbReference type="Pfam" id="PF00452">
    <property type="entry name" value="Bcl-2"/>
    <property type="match status" value="1"/>
</dbReference>
<dbReference type="PANTHER" id="PTHR11256">
    <property type="entry name" value="BCL-2 RELATED"/>
    <property type="match status" value="1"/>
</dbReference>
<dbReference type="Gene3D" id="1.10.437.10">
    <property type="entry name" value="Blc2-like"/>
    <property type="match status" value="1"/>
</dbReference>
<dbReference type="EMBL" id="JARQWQ010000069">
    <property type="protein sequence ID" value="KAK2554546.1"/>
    <property type="molecule type" value="Genomic_DNA"/>
</dbReference>
<evidence type="ECO:0000256" key="4">
    <source>
        <dbReference type="ARBA" id="ARBA00022703"/>
    </source>
</evidence>
<comment type="subcellular location">
    <subcellularLocation>
        <location evidence="1">Endomembrane system</location>
    </subcellularLocation>
</comment>
<dbReference type="GO" id="GO:0097192">
    <property type="term" value="P:extrinsic apoptotic signaling pathway in absence of ligand"/>
    <property type="evidence" value="ECO:0007669"/>
    <property type="project" value="TreeGrafter"/>
</dbReference>
<sequence length="190" mass="20973">MNCIQSEKVAGPANEEMLRIGEKARSLARDLISYRVGSVNTPPPSRTALILRRLTDGLEDSHSVVLANMCNRLNVLSGTARSKFVQVADEVFRDGINWGRIVAVYAFGAKLSQYCMRNGLEEDVAEVVLWLGNYISGLSAWIQAQGGWPSFDKTFGDALEEREKVWWKKICLAAVGFGAIATLIYQQSTA</sequence>
<reference evidence="8" key="1">
    <citation type="journal article" date="2023" name="G3 (Bethesda)">
        <title>Whole genome assembly and annotation of the endangered Caribbean coral Acropora cervicornis.</title>
        <authorList>
            <person name="Selwyn J.D."/>
            <person name="Vollmer S.V."/>
        </authorList>
    </citation>
    <scope>NUCLEOTIDE SEQUENCE</scope>
    <source>
        <strain evidence="8">K2</strain>
    </source>
</reference>
<dbReference type="Proteomes" id="UP001249851">
    <property type="component" value="Unassembled WGS sequence"/>
</dbReference>
<comment type="caution">
    <text evidence="8">The sequence shown here is derived from an EMBL/GenBank/DDBJ whole genome shotgun (WGS) entry which is preliminary data.</text>
</comment>
<dbReference type="GO" id="GO:0008630">
    <property type="term" value="P:intrinsic apoptotic signaling pathway in response to DNA damage"/>
    <property type="evidence" value="ECO:0007669"/>
    <property type="project" value="TreeGrafter"/>
</dbReference>
<proteinExistence type="inferred from homology"/>
<keyword evidence="6" id="KW-0472">Membrane</keyword>
<evidence type="ECO:0000256" key="5">
    <source>
        <dbReference type="ARBA" id="ARBA00022989"/>
    </source>
</evidence>
<dbReference type="GO" id="GO:0012505">
    <property type="term" value="C:endomembrane system"/>
    <property type="evidence" value="ECO:0007669"/>
    <property type="project" value="UniProtKB-SubCell"/>
</dbReference>
<accession>A0AAD9Q4J7</accession>
<dbReference type="InterPro" id="IPR002475">
    <property type="entry name" value="Bcl2-like"/>
</dbReference>
<keyword evidence="4" id="KW-0053">Apoptosis</keyword>